<dbReference type="InterPro" id="IPR013196">
    <property type="entry name" value="HTH_11"/>
</dbReference>
<dbReference type="PANTHER" id="PTHR34580:SF3">
    <property type="entry name" value="PROTEIN PAFB"/>
    <property type="match status" value="1"/>
</dbReference>
<dbReference type="PROSITE" id="PS52050">
    <property type="entry name" value="WYL"/>
    <property type="match status" value="1"/>
</dbReference>
<dbReference type="PANTHER" id="PTHR34580">
    <property type="match status" value="1"/>
</dbReference>
<organism evidence="5 6">
    <name type="scientific">Micromonospora sonneratiae</name>
    <dbReference type="NCBI Taxonomy" id="1184706"/>
    <lineage>
        <taxon>Bacteria</taxon>
        <taxon>Bacillati</taxon>
        <taxon>Actinomycetota</taxon>
        <taxon>Actinomycetes</taxon>
        <taxon>Micromonosporales</taxon>
        <taxon>Micromonosporaceae</taxon>
        <taxon>Micromonospora</taxon>
    </lineage>
</organism>
<dbReference type="RefSeq" id="WP_377574349.1">
    <property type="nucleotide sequence ID" value="NZ_JBHTMP010000043.1"/>
</dbReference>
<keyword evidence="2" id="KW-0238">DNA-binding</keyword>
<evidence type="ECO:0000256" key="1">
    <source>
        <dbReference type="ARBA" id="ARBA00023015"/>
    </source>
</evidence>
<dbReference type="Pfam" id="PF13280">
    <property type="entry name" value="WYL"/>
    <property type="match status" value="1"/>
</dbReference>
<sequence>MADVTQRILALLATLQTGRAFSGDELVARLDVSPRTLRRDIDRLRSYGYPVQTQPGPGGYYRLTAGTAMPPLALDDEEAIATLLGLATLAATGSAVEGSVDEAATRAYGKVDQYLPKRLRPRVAQFRASLETSTAPAPSVSADVLASLADAIQHRYVVTFDYLGKDGAVTSRRVDPYRHVHHNLRWYLLAWDAHREDWRVFRIDRIARLHASTSTYTPRPLPADTALDYLRQGLNKDRKRVVFTVDAPLPAVADAVRYQEAEIVALGDQRTRVVLALDSWQWLLLNLAFLDADFTVHEPSDFRTALRSFGTRLLG</sequence>
<dbReference type="InterPro" id="IPR026881">
    <property type="entry name" value="WYL_dom"/>
</dbReference>
<gene>
    <name evidence="5" type="ORF">ACFQ4H_24055</name>
</gene>
<feature type="domain" description="HTH deoR-type" evidence="4">
    <location>
        <begin position="4"/>
        <end position="69"/>
    </location>
</feature>
<dbReference type="InterPro" id="IPR036390">
    <property type="entry name" value="WH_DNA-bd_sf"/>
</dbReference>
<evidence type="ECO:0000256" key="3">
    <source>
        <dbReference type="ARBA" id="ARBA00023163"/>
    </source>
</evidence>
<dbReference type="Pfam" id="PF08279">
    <property type="entry name" value="HTH_11"/>
    <property type="match status" value="1"/>
</dbReference>
<dbReference type="InterPro" id="IPR028349">
    <property type="entry name" value="PafC-like"/>
</dbReference>
<evidence type="ECO:0000256" key="2">
    <source>
        <dbReference type="ARBA" id="ARBA00023125"/>
    </source>
</evidence>
<dbReference type="InterPro" id="IPR001034">
    <property type="entry name" value="DeoR_HTH"/>
</dbReference>
<keyword evidence="3" id="KW-0804">Transcription</keyword>
<proteinExistence type="predicted"/>
<accession>A0ABW3YK85</accession>
<dbReference type="InterPro" id="IPR036388">
    <property type="entry name" value="WH-like_DNA-bd_sf"/>
</dbReference>
<evidence type="ECO:0000259" key="4">
    <source>
        <dbReference type="PROSITE" id="PS51000"/>
    </source>
</evidence>
<dbReference type="PROSITE" id="PS51000">
    <property type="entry name" value="HTH_DEOR_2"/>
    <property type="match status" value="1"/>
</dbReference>
<dbReference type="PIRSF" id="PIRSF016838">
    <property type="entry name" value="PafC"/>
    <property type="match status" value="1"/>
</dbReference>
<dbReference type="InterPro" id="IPR051534">
    <property type="entry name" value="CBASS_pafABC_assoc_protein"/>
</dbReference>
<reference evidence="6" key="1">
    <citation type="journal article" date="2019" name="Int. J. Syst. Evol. Microbiol.">
        <title>The Global Catalogue of Microorganisms (GCM) 10K type strain sequencing project: providing services to taxonomists for standard genome sequencing and annotation.</title>
        <authorList>
            <consortium name="The Broad Institute Genomics Platform"/>
            <consortium name="The Broad Institute Genome Sequencing Center for Infectious Disease"/>
            <person name="Wu L."/>
            <person name="Ma J."/>
        </authorList>
    </citation>
    <scope>NUCLEOTIDE SEQUENCE [LARGE SCALE GENOMIC DNA]</scope>
    <source>
        <strain evidence="6">JCM 31037</strain>
    </source>
</reference>
<dbReference type="InterPro" id="IPR018356">
    <property type="entry name" value="Tscrpt_reg_HTH_DeoR_CS"/>
</dbReference>
<dbReference type="Proteomes" id="UP001597260">
    <property type="component" value="Unassembled WGS sequence"/>
</dbReference>
<dbReference type="EMBL" id="JBHTMP010000043">
    <property type="protein sequence ID" value="MFD1324165.1"/>
    <property type="molecule type" value="Genomic_DNA"/>
</dbReference>
<keyword evidence="1" id="KW-0805">Transcription regulation</keyword>
<dbReference type="PROSITE" id="PS00894">
    <property type="entry name" value="HTH_DEOR_1"/>
    <property type="match status" value="1"/>
</dbReference>
<evidence type="ECO:0000313" key="6">
    <source>
        <dbReference type="Proteomes" id="UP001597260"/>
    </source>
</evidence>
<dbReference type="Gene3D" id="1.10.10.10">
    <property type="entry name" value="Winged helix-like DNA-binding domain superfamily/Winged helix DNA-binding domain"/>
    <property type="match status" value="1"/>
</dbReference>
<name>A0ABW3YK85_9ACTN</name>
<keyword evidence="6" id="KW-1185">Reference proteome</keyword>
<evidence type="ECO:0000313" key="5">
    <source>
        <dbReference type="EMBL" id="MFD1324165.1"/>
    </source>
</evidence>
<protein>
    <submittedName>
        <fullName evidence="5">Helix-turn-helix transcriptional regulator</fullName>
    </submittedName>
</protein>
<comment type="caution">
    <text evidence="5">The sequence shown here is derived from an EMBL/GenBank/DDBJ whole genome shotgun (WGS) entry which is preliminary data.</text>
</comment>
<dbReference type="SUPFAM" id="SSF46785">
    <property type="entry name" value="Winged helix' DNA-binding domain"/>
    <property type="match status" value="1"/>
</dbReference>